<evidence type="ECO:0000313" key="7">
    <source>
        <dbReference type="Proteomes" id="UP000236333"/>
    </source>
</evidence>
<keyword evidence="3" id="KW-0175">Coiled coil</keyword>
<comment type="caution">
    <text evidence="6">The sequence shown here is derived from an EMBL/GenBank/DDBJ whole genome shotgun (WGS) entry which is preliminary data.</text>
</comment>
<sequence>MVSQFELNARANKLLADQKARTEREKQRLEKERVARERARAREQEREEQSRRRKEEERAEEERRAEADFQEREDNRGVFLRVELQALPMFEASAKGVKRSKDKLILPPSVGASLMGQDASKNGAMLFQVALPSAASAAPSASSAAAGPAGPSLAQQQHPRQPQAGSSGRTHAGVLEFSAPEGTVLLPRKVAQSLYGSLDGAVHEDGATAAAPQPSYGTVVVSYRRLEKGSYVRMQPMSHGFHEAMEAGEGGEGGDGGWGLREVLEAELAGHSTLSEGDWVTVSRAGREWPLRVQELRPAAAVSIIDCDLEADVVPSLEAEEYLRQWEREQAAAAARLAALAAERAQREAAEAAEGLRQAAAAADAAAAEAAAAAALRQQLAAALPPEPELPSASAAAADRASAAPSPSSPSSAPRVFTCAFSLPDGSRLTRRFTPDQPAQLLFDFVDSRGAGGWRRGSYRLVTRMPRRVVGGAEVQAGRTLEELG</sequence>
<dbReference type="Pfam" id="PF03152">
    <property type="entry name" value="UFD1_N1"/>
    <property type="match status" value="1"/>
</dbReference>
<feature type="region of interest" description="Disordered" evidence="4">
    <location>
        <begin position="385"/>
        <end position="415"/>
    </location>
</feature>
<comment type="similarity">
    <text evidence="1">Belongs to the UFD1 family.</text>
</comment>
<dbReference type="CDD" id="cd01767">
    <property type="entry name" value="UBX"/>
    <property type="match status" value="1"/>
</dbReference>
<dbReference type="AlphaFoldDB" id="A0A2J7ZUD9"/>
<feature type="region of interest" description="Disordered" evidence="4">
    <location>
        <begin position="1"/>
        <end position="71"/>
    </location>
</feature>
<dbReference type="InterPro" id="IPR004854">
    <property type="entry name" value="Ufd1-like"/>
</dbReference>
<reference evidence="6 7" key="1">
    <citation type="journal article" date="2017" name="Mol. Biol. Evol.">
        <title>The 4-celled Tetrabaena socialis nuclear genome reveals the essential components for genetic control of cell number at the origin of multicellularity in the volvocine lineage.</title>
        <authorList>
            <person name="Featherston J."/>
            <person name="Arakaki Y."/>
            <person name="Hanschen E.R."/>
            <person name="Ferris P.J."/>
            <person name="Michod R.E."/>
            <person name="Olson B.J.S.C."/>
            <person name="Nozaki H."/>
            <person name="Durand P.M."/>
        </authorList>
    </citation>
    <scope>NUCLEOTIDE SEQUENCE [LARGE SCALE GENOMIC DNA]</scope>
    <source>
        <strain evidence="6 7">NIES-571</strain>
    </source>
</reference>
<dbReference type="SUPFAM" id="SSF54236">
    <property type="entry name" value="Ubiquitin-like"/>
    <property type="match status" value="1"/>
</dbReference>
<dbReference type="GO" id="GO:0031593">
    <property type="term" value="F:polyubiquitin modification-dependent protein binding"/>
    <property type="evidence" value="ECO:0007669"/>
    <property type="project" value="TreeGrafter"/>
</dbReference>
<dbReference type="PANTHER" id="PTHR12555:SF13">
    <property type="entry name" value="UBIQUITIN RECOGNITION FACTOR IN ER-ASSOCIATED DEGRADATION PROTEIN 1"/>
    <property type="match status" value="1"/>
</dbReference>
<feature type="compositionally biased region" description="Polar residues" evidence="4">
    <location>
        <begin position="155"/>
        <end position="169"/>
    </location>
</feature>
<gene>
    <name evidence="6" type="ORF">TSOC_010001</name>
</gene>
<dbReference type="PROSITE" id="PS50033">
    <property type="entry name" value="UBX"/>
    <property type="match status" value="1"/>
</dbReference>
<dbReference type="InterPro" id="IPR001012">
    <property type="entry name" value="UBX_dom"/>
</dbReference>
<dbReference type="Pfam" id="PF00789">
    <property type="entry name" value="UBX"/>
    <property type="match status" value="1"/>
</dbReference>
<dbReference type="GO" id="GO:0036503">
    <property type="term" value="P:ERAD pathway"/>
    <property type="evidence" value="ECO:0007669"/>
    <property type="project" value="TreeGrafter"/>
</dbReference>
<dbReference type="InterPro" id="IPR055418">
    <property type="entry name" value="UFD1_N2"/>
</dbReference>
<dbReference type="GO" id="GO:0034098">
    <property type="term" value="C:VCP-NPL4-UFD1 AAA ATPase complex"/>
    <property type="evidence" value="ECO:0007669"/>
    <property type="project" value="TreeGrafter"/>
</dbReference>
<dbReference type="OrthoDB" id="422728at2759"/>
<evidence type="ECO:0000256" key="1">
    <source>
        <dbReference type="ARBA" id="ARBA00006043"/>
    </source>
</evidence>
<keyword evidence="2" id="KW-0833">Ubl conjugation pathway</keyword>
<feature type="compositionally biased region" description="Basic and acidic residues" evidence="4">
    <location>
        <begin position="16"/>
        <end position="71"/>
    </location>
</feature>
<organism evidence="6 7">
    <name type="scientific">Tetrabaena socialis</name>
    <dbReference type="NCBI Taxonomy" id="47790"/>
    <lineage>
        <taxon>Eukaryota</taxon>
        <taxon>Viridiplantae</taxon>
        <taxon>Chlorophyta</taxon>
        <taxon>core chlorophytes</taxon>
        <taxon>Chlorophyceae</taxon>
        <taxon>CS clade</taxon>
        <taxon>Chlamydomonadales</taxon>
        <taxon>Tetrabaenaceae</taxon>
        <taxon>Tetrabaena</taxon>
    </lineage>
</organism>
<dbReference type="Gene3D" id="3.10.330.10">
    <property type="match status" value="1"/>
</dbReference>
<dbReference type="GO" id="GO:0006511">
    <property type="term" value="P:ubiquitin-dependent protein catabolic process"/>
    <property type="evidence" value="ECO:0007669"/>
    <property type="project" value="InterPro"/>
</dbReference>
<evidence type="ECO:0000259" key="5">
    <source>
        <dbReference type="PROSITE" id="PS50033"/>
    </source>
</evidence>
<dbReference type="EMBL" id="PGGS01000448">
    <property type="protein sequence ID" value="PNH03896.1"/>
    <property type="molecule type" value="Genomic_DNA"/>
</dbReference>
<dbReference type="Pfam" id="PF24842">
    <property type="entry name" value="UFD1_N2"/>
    <property type="match status" value="1"/>
</dbReference>
<evidence type="ECO:0000256" key="4">
    <source>
        <dbReference type="SAM" id="MobiDB-lite"/>
    </source>
</evidence>
<evidence type="ECO:0000256" key="3">
    <source>
        <dbReference type="SAM" id="Coils"/>
    </source>
</evidence>
<dbReference type="InterPro" id="IPR055417">
    <property type="entry name" value="UFD1_N1"/>
</dbReference>
<feature type="region of interest" description="Disordered" evidence="4">
    <location>
        <begin position="140"/>
        <end position="170"/>
    </location>
</feature>
<proteinExistence type="inferred from homology"/>
<keyword evidence="7" id="KW-1185">Reference proteome</keyword>
<dbReference type="Gene3D" id="2.40.40.50">
    <property type="entry name" value="Ubiquitin fusion degradation protein UFD1, N-terminal domain"/>
    <property type="match status" value="1"/>
</dbReference>
<feature type="coiled-coil region" evidence="3">
    <location>
        <begin position="323"/>
        <end position="362"/>
    </location>
</feature>
<dbReference type="Proteomes" id="UP000236333">
    <property type="component" value="Unassembled WGS sequence"/>
</dbReference>
<dbReference type="Gene3D" id="3.10.20.90">
    <property type="entry name" value="Phosphatidylinositol 3-kinase Catalytic Subunit, Chain A, domain 1"/>
    <property type="match status" value="1"/>
</dbReference>
<evidence type="ECO:0000256" key="2">
    <source>
        <dbReference type="ARBA" id="ARBA00022786"/>
    </source>
</evidence>
<name>A0A2J7ZUD9_9CHLO</name>
<dbReference type="PANTHER" id="PTHR12555">
    <property type="entry name" value="UBIQUITIN FUSION DEGRADATON PROTEIN 1"/>
    <property type="match status" value="1"/>
</dbReference>
<protein>
    <submittedName>
        <fullName evidence="6">Ubiquitin fusion degradation protein 1</fullName>
    </submittedName>
</protein>
<evidence type="ECO:0000313" key="6">
    <source>
        <dbReference type="EMBL" id="PNH03896.1"/>
    </source>
</evidence>
<accession>A0A2J7ZUD9</accession>
<feature type="compositionally biased region" description="Low complexity" evidence="4">
    <location>
        <begin position="140"/>
        <end position="154"/>
    </location>
</feature>
<dbReference type="InterPro" id="IPR042299">
    <property type="entry name" value="Ufd1-like_Nn"/>
</dbReference>
<dbReference type="InterPro" id="IPR029071">
    <property type="entry name" value="Ubiquitin-like_domsf"/>
</dbReference>
<feature type="domain" description="UBX" evidence="5">
    <location>
        <begin position="412"/>
        <end position="485"/>
    </location>
</feature>
<feature type="non-terminal residue" evidence="6">
    <location>
        <position position="485"/>
    </location>
</feature>